<protein>
    <submittedName>
        <fullName evidence="1">Uncharacterized protein</fullName>
    </submittedName>
</protein>
<evidence type="ECO:0000313" key="2">
    <source>
        <dbReference type="Proteomes" id="UP000478463"/>
    </source>
</evidence>
<evidence type="ECO:0000313" key="1">
    <source>
        <dbReference type="EMBL" id="QOS69867.1"/>
    </source>
</evidence>
<reference evidence="1 2" key="1">
    <citation type="submission" date="2020-10" db="EMBL/GenBank/DDBJ databases">
        <title>Eggerthella sp. nov., isolated from human feces.</title>
        <authorList>
            <person name="Yajun G."/>
        </authorList>
    </citation>
    <scope>NUCLEOTIDE SEQUENCE [LARGE SCALE GENOMIC DNA]</scope>
    <source>
        <strain evidence="1 2">HF-1101</strain>
    </source>
</reference>
<dbReference type="Proteomes" id="UP000478463">
    <property type="component" value="Chromosome"/>
</dbReference>
<name>A0A6L7IQM9_9ACTN</name>
<sequence length="71" mass="7935">MPRLFTVMSSGDGIPAAERDIAAFVRAWNEHHGCFISTVDFRLMDDGGVTMFPSIQRVSLAYRDIYPKGGR</sequence>
<accession>A0A6L7IQM9</accession>
<organism evidence="1 2">
    <name type="scientific">Eggerthella guodeyinii</name>
    <dbReference type="NCBI Taxonomy" id="2690837"/>
    <lineage>
        <taxon>Bacteria</taxon>
        <taxon>Bacillati</taxon>
        <taxon>Actinomycetota</taxon>
        <taxon>Coriobacteriia</taxon>
        <taxon>Eggerthellales</taxon>
        <taxon>Eggerthellaceae</taxon>
        <taxon>Eggerthella</taxon>
    </lineage>
</organism>
<dbReference type="KEGG" id="egd:GS424_008540"/>
<dbReference type="EMBL" id="CP063310">
    <property type="protein sequence ID" value="QOS69867.1"/>
    <property type="molecule type" value="Genomic_DNA"/>
</dbReference>
<proteinExistence type="predicted"/>
<dbReference type="AlphaFoldDB" id="A0A6L7IQM9"/>
<gene>
    <name evidence="1" type="ORF">GS424_008540</name>
</gene>
<dbReference type="RefSeq" id="WP_160941557.1">
    <property type="nucleotide sequence ID" value="NZ_CP063310.1"/>
</dbReference>